<sequence length="72" mass="7952">MSPCSCGYFVIPTVRHDKVKVKLKLANGWNAIPKSSIRSSNTQHRNVLVVNVSAETLSSAEMTRSRLIVLVL</sequence>
<comment type="caution">
    <text evidence="1">The sequence shown here is derived from an EMBL/GenBank/DDBJ whole genome shotgun (WGS) entry which is preliminary data.</text>
</comment>
<accession>A0AAD8AX47</accession>
<gene>
    <name evidence="1" type="ORF">Bpfe_027101</name>
</gene>
<reference evidence="1" key="1">
    <citation type="journal article" date="2023" name="PLoS Negl. Trop. Dis.">
        <title>A genome sequence for Biomphalaria pfeifferi, the major vector snail for the human-infecting parasite Schistosoma mansoni.</title>
        <authorList>
            <person name="Bu L."/>
            <person name="Lu L."/>
            <person name="Laidemitt M.R."/>
            <person name="Zhang S.M."/>
            <person name="Mutuku M."/>
            <person name="Mkoji G."/>
            <person name="Steinauer M."/>
            <person name="Loker E.S."/>
        </authorList>
    </citation>
    <scope>NUCLEOTIDE SEQUENCE</scope>
    <source>
        <strain evidence="1">KasaAsao</strain>
    </source>
</reference>
<evidence type="ECO:0000313" key="1">
    <source>
        <dbReference type="EMBL" id="KAK0043447.1"/>
    </source>
</evidence>
<name>A0AAD8AX47_BIOPF</name>
<dbReference type="Proteomes" id="UP001233172">
    <property type="component" value="Unassembled WGS sequence"/>
</dbReference>
<reference evidence="1" key="2">
    <citation type="submission" date="2023-04" db="EMBL/GenBank/DDBJ databases">
        <authorList>
            <person name="Bu L."/>
            <person name="Lu L."/>
            <person name="Laidemitt M.R."/>
            <person name="Zhang S.M."/>
            <person name="Mutuku M."/>
            <person name="Mkoji G."/>
            <person name="Steinauer M."/>
            <person name="Loker E.S."/>
        </authorList>
    </citation>
    <scope>NUCLEOTIDE SEQUENCE</scope>
    <source>
        <strain evidence="1">KasaAsao</strain>
        <tissue evidence="1">Whole Snail</tissue>
    </source>
</reference>
<organism evidence="1 2">
    <name type="scientific">Biomphalaria pfeifferi</name>
    <name type="common">Bloodfluke planorb</name>
    <name type="synonym">Freshwater snail</name>
    <dbReference type="NCBI Taxonomy" id="112525"/>
    <lineage>
        <taxon>Eukaryota</taxon>
        <taxon>Metazoa</taxon>
        <taxon>Spiralia</taxon>
        <taxon>Lophotrochozoa</taxon>
        <taxon>Mollusca</taxon>
        <taxon>Gastropoda</taxon>
        <taxon>Heterobranchia</taxon>
        <taxon>Euthyneura</taxon>
        <taxon>Panpulmonata</taxon>
        <taxon>Hygrophila</taxon>
        <taxon>Lymnaeoidea</taxon>
        <taxon>Planorbidae</taxon>
        <taxon>Biomphalaria</taxon>
    </lineage>
</organism>
<keyword evidence="2" id="KW-1185">Reference proteome</keyword>
<protein>
    <submittedName>
        <fullName evidence="1">Uncharacterized protein</fullName>
    </submittedName>
</protein>
<dbReference type="AlphaFoldDB" id="A0AAD8AX47"/>
<evidence type="ECO:0000313" key="2">
    <source>
        <dbReference type="Proteomes" id="UP001233172"/>
    </source>
</evidence>
<feature type="non-terminal residue" evidence="1">
    <location>
        <position position="72"/>
    </location>
</feature>
<proteinExistence type="predicted"/>
<dbReference type="EMBL" id="JASAOG010000216">
    <property type="protein sequence ID" value="KAK0043447.1"/>
    <property type="molecule type" value="Genomic_DNA"/>
</dbReference>